<feature type="domain" description="DUF4440" evidence="1">
    <location>
        <begin position="58"/>
        <end position="152"/>
    </location>
</feature>
<accession>A0A286FCK5</accession>
<dbReference type="Proteomes" id="UP000219452">
    <property type="component" value="Unassembled WGS sequence"/>
</dbReference>
<dbReference type="Pfam" id="PF14534">
    <property type="entry name" value="DUF4440"/>
    <property type="match status" value="1"/>
</dbReference>
<dbReference type="RefSeq" id="WP_245877771.1">
    <property type="nucleotide sequence ID" value="NZ_OCNH01000001.1"/>
</dbReference>
<dbReference type="SUPFAM" id="SSF54427">
    <property type="entry name" value="NTF2-like"/>
    <property type="match status" value="1"/>
</dbReference>
<protein>
    <submittedName>
        <fullName evidence="2">Ketosteroid isomerase homolog</fullName>
    </submittedName>
</protein>
<evidence type="ECO:0000259" key="1">
    <source>
        <dbReference type="Pfam" id="PF14534"/>
    </source>
</evidence>
<keyword evidence="2" id="KW-0413">Isomerase</keyword>
<proteinExistence type="predicted"/>
<name>A0A286FCK5_9BACT</name>
<dbReference type="InterPro" id="IPR027843">
    <property type="entry name" value="DUF4440"/>
</dbReference>
<evidence type="ECO:0000313" key="2">
    <source>
        <dbReference type="EMBL" id="SOD80709.1"/>
    </source>
</evidence>
<dbReference type="EMBL" id="OCNH01000001">
    <property type="protein sequence ID" value="SOD80709.1"/>
    <property type="molecule type" value="Genomic_DNA"/>
</dbReference>
<sequence length="165" mass="18218">MTRAFLLFLSIVLVASCQTRVDSPRSMNPAAATRQKAIDEIREADYNFSVLSEKQGLAKAFTTYAADDAIKLNDGAAPTVGFDSIRVQMSRMPANGSVLTWQVLKADAAQSGELGYTFGQWMLTSKDNAGKRKTQFGVYVTVWKRQRNGQWRFVLDGGNSTPEPK</sequence>
<dbReference type="GO" id="GO:0016853">
    <property type="term" value="F:isomerase activity"/>
    <property type="evidence" value="ECO:0007669"/>
    <property type="project" value="UniProtKB-KW"/>
</dbReference>
<dbReference type="Gene3D" id="3.10.450.50">
    <property type="match status" value="1"/>
</dbReference>
<gene>
    <name evidence="2" type="ORF">SAMN06269250_1538</name>
</gene>
<dbReference type="AlphaFoldDB" id="A0A286FCK5"/>
<organism evidence="2 3">
    <name type="scientific">Spirosoma fluviale</name>
    <dbReference type="NCBI Taxonomy" id="1597977"/>
    <lineage>
        <taxon>Bacteria</taxon>
        <taxon>Pseudomonadati</taxon>
        <taxon>Bacteroidota</taxon>
        <taxon>Cytophagia</taxon>
        <taxon>Cytophagales</taxon>
        <taxon>Cytophagaceae</taxon>
        <taxon>Spirosoma</taxon>
    </lineage>
</organism>
<keyword evidence="3" id="KW-1185">Reference proteome</keyword>
<dbReference type="InterPro" id="IPR032710">
    <property type="entry name" value="NTF2-like_dom_sf"/>
</dbReference>
<reference evidence="3" key="1">
    <citation type="submission" date="2017-09" db="EMBL/GenBank/DDBJ databases">
        <authorList>
            <person name="Varghese N."/>
            <person name="Submissions S."/>
        </authorList>
    </citation>
    <scope>NUCLEOTIDE SEQUENCE [LARGE SCALE GENOMIC DNA]</scope>
    <source>
        <strain evidence="3">DSM 29961</strain>
    </source>
</reference>
<evidence type="ECO:0000313" key="3">
    <source>
        <dbReference type="Proteomes" id="UP000219452"/>
    </source>
</evidence>
<dbReference type="PROSITE" id="PS51257">
    <property type="entry name" value="PROKAR_LIPOPROTEIN"/>
    <property type="match status" value="1"/>
</dbReference>